<feature type="region of interest" description="Disordered" evidence="1">
    <location>
        <begin position="50"/>
        <end position="80"/>
    </location>
</feature>
<reference evidence="2 3" key="1">
    <citation type="submission" date="2018-11" db="EMBL/GenBank/DDBJ databases">
        <title>Pseudaminobacter arsenicus sp. nov., an arsenic-resistant bacterium isolated from arsenic-rich aquifers.</title>
        <authorList>
            <person name="Mu Y."/>
        </authorList>
    </citation>
    <scope>NUCLEOTIDE SEQUENCE [LARGE SCALE GENOMIC DNA]</scope>
    <source>
        <strain evidence="2 3">CB3</strain>
    </source>
</reference>
<dbReference type="RefSeq" id="WP_128628746.1">
    <property type="nucleotide sequence ID" value="NZ_RKST01000050.1"/>
</dbReference>
<feature type="region of interest" description="Disordered" evidence="1">
    <location>
        <begin position="1"/>
        <end position="29"/>
    </location>
</feature>
<name>A0A432UZJ1_9HYPH</name>
<evidence type="ECO:0000313" key="2">
    <source>
        <dbReference type="EMBL" id="RUM95333.1"/>
    </source>
</evidence>
<gene>
    <name evidence="2" type="ORF">EET67_23955</name>
</gene>
<keyword evidence="3" id="KW-1185">Reference proteome</keyword>
<evidence type="ECO:0000256" key="1">
    <source>
        <dbReference type="SAM" id="MobiDB-lite"/>
    </source>
</evidence>
<proteinExistence type="predicted"/>
<protein>
    <submittedName>
        <fullName evidence="2">Uncharacterized protein</fullName>
    </submittedName>
</protein>
<evidence type="ECO:0000313" key="3">
    <source>
        <dbReference type="Proteomes" id="UP000281647"/>
    </source>
</evidence>
<dbReference type="EMBL" id="RKST01000050">
    <property type="protein sequence ID" value="RUM95333.1"/>
    <property type="molecule type" value="Genomic_DNA"/>
</dbReference>
<feature type="compositionally biased region" description="Low complexity" evidence="1">
    <location>
        <begin position="16"/>
        <end position="29"/>
    </location>
</feature>
<dbReference type="AlphaFoldDB" id="A0A432UZJ1"/>
<accession>A0A432UZJ1</accession>
<dbReference type="Proteomes" id="UP000281647">
    <property type="component" value="Unassembled WGS sequence"/>
</dbReference>
<organism evidence="2 3">
    <name type="scientific">Borborobacter arsenicus</name>
    <dbReference type="NCBI Taxonomy" id="1851146"/>
    <lineage>
        <taxon>Bacteria</taxon>
        <taxon>Pseudomonadati</taxon>
        <taxon>Pseudomonadota</taxon>
        <taxon>Alphaproteobacteria</taxon>
        <taxon>Hyphomicrobiales</taxon>
        <taxon>Phyllobacteriaceae</taxon>
        <taxon>Borborobacter</taxon>
    </lineage>
</organism>
<sequence length="116" mass="11731">MSSHLTTMRRLMADNQPAGQTAAPTAADVPAKAAPDFAAQVVDQAALAEQATAKWAPRPEGGDADPLAASAQPDDTADANHGWSSIIASLPTVAGAVKTEITPQAPQAATDVVFVS</sequence>
<comment type="caution">
    <text evidence="2">The sequence shown here is derived from an EMBL/GenBank/DDBJ whole genome shotgun (WGS) entry which is preliminary data.</text>
</comment>